<proteinExistence type="inferred from homology"/>
<dbReference type="Gene3D" id="3.90.190.20">
    <property type="entry name" value="Mur ligase, C-terminal domain"/>
    <property type="match status" value="1"/>
</dbReference>
<dbReference type="PANTHER" id="PTHR11136">
    <property type="entry name" value="FOLYLPOLYGLUTAMATE SYNTHASE-RELATED"/>
    <property type="match status" value="1"/>
</dbReference>
<evidence type="ECO:0000256" key="1">
    <source>
        <dbReference type="ARBA" id="ARBA00008276"/>
    </source>
</evidence>
<evidence type="ECO:0000313" key="8">
    <source>
        <dbReference type="Proteomes" id="UP000248161"/>
    </source>
</evidence>
<dbReference type="NCBIfam" id="TIGR01499">
    <property type="entry name" value="folC"/>
    <property type="match status" value="1"/>
</dbReference>
<dbReference type="SUPFAM" id="SSF53244">
    <property type="entry name" value="MurD-like peptide ligases, peptide-binding domain"/>
    <property type="match status" value="1"/>
</dbReference>
<dbReference type="InterPro" id="IPR018109">
    <property type="entry name" value="Folylpolyglutamate_synth_CS"/>
</dbReference>
<dbReference type="GO" id="GO:0005737">
    <property type="term" value="C:cytoplasm"/>
    <property type="evidence" value="ECO:0007669"/>
    <property type="project" value="TreeGrafter"/>
</dbReference>
<evidence type="ECO:0000256" key="6">
    <source>
        <dbReference type="ARBA" id="ARBA00022842"/>
    </source>
</evidence>
<keyword evidence="4" id="KW-0547">Nucleotide-binding</keyword>
<dbReference type="GO" id="GO:0004326">
    <property type="term" value="F:tetrahydrofolylpolyglutamate synthase activity"/>
    <property type="evidence" value="ECO:0007669"/>
    <property type="project" value="InterPro"/>
</dbReference>
<comment type="caution">
    <text evidence="7">The sequence shown here is derived from an EMBL/GenBank/DDBJ whole genome shotgun (WGS) entry which is preliminary data.</text>
</comment>
<keyword evidence="6" id="KW-0460">Magnesium</keyword>
<name>A0A2V3HTR8_9ARCH</name>
<keyword evidence="5" id="KW-0067">ATP-binding</keyword>
<protein>
    <submittedName>
        <fullName evidence="7">Uncharacterized protein</fullName>
    </submittedName>
</protein>
<dbReference type="GO" id="GO:0005524">
    <property type="term" value="F:ATP binding"/>
    <property type="evidence" value="ECO:0007669"/>
    <property type="project" value="UniProtKB-KW"/>
</dbReference>
<comment type="similarity">
    <text evidence="1">Belongs to the folylpolyglutamate synthase family.</text>
</comment>
<dbReference type="AlphaFoldDB" id="A0A2V3HTR8"/>
<evidence type="ECO:0000313" key="7">
    <source>
        <dbReference type="EMBL" id="PXF22538.1"/>
    </source>
</evidence>
<evidence type="ECO:0000256" key="5">
    <source>
        <dbReference type="ARBA" id="ARBA00022840"/>
    </source>
</evidence>
<keyword evidence="2" id="KW-0436">Ligase</keyword>
<dbReference type="GO" id="GO:0008841">
    <property type="term" value="F:dihydrofolate synthase activity"/>
    <property type="evidence" value="ECO:0007669"/>
    <property type="project" value="TreeGrafter"/>
</dbReference>
<organism evidence="7 8">
    <name type="scientific">Candidatus Thalassarchaeum betae</name>
    <dbReference type="NCBI Taxonomy" id="2599289"/>
    <lineage>
        <taxon>Archaea</taxon>
        <taxon>Methanobacteriati</taxon>
        <taxon>Thermoplasmatota</taxon>
        <taxon>Candidatus Poseidoniia</taxon>
        <taxon>Candidatus Poseidoniales</taxon>
        <taxon>Candidatus Thalassarchaeaceae</taxon>
        <taxon>Candidatus Thalassarchaeum</taxon>
    </lineage>
</organism>
<dbReference type="InterPro" id="IPR036565">
    <property type="entry name" value="Mur-like_cat_sf"/>
</dbReference>
<accession>A0A2V3HTR8</accession>
<dbReference type="InterPro" id="IPR001645">
    <property type="entry name" value="Folylpolyglutamate_synth"/>
</dbReference>
<dbReference type="PROSITE" id="PS01012">
    <property type="entry name" value="FOLYLPOLYGLU_SYNT_2"/>
    <property type="match status" value="1"/>
</dbReference>
<dbReference type="EMBL" id="PSPG01000001">
    <property type="protein sequence ID" value="PXF22538.1"/>
    <property type="molecule type" value="Genomic_DNA"/>
</dbReference>
<keyword evidence="3" id="KW-0479">Metal-binding</keyword>
<dbReference type="PANTHER" id="PTHR11136:SF0">
    <property type="entry name" value="DIHYDROFOLATE SYNTHETASE-RELATED"/>
    <property type="match status" value="1"/>
</dbReference>
<dbReference type="Gene3D" id="3.40.1190.10">
    <property type="entry name" value="Mur-like, catalytic domain"/>
    <property type="match status" value="1"/>
</dbReference>
<evidence type="ECO:0000256" key="4">
    <source>
        <dbReference type="ARBA" id="ARBA00022741"/>
    </source>
</evidence>
<gene>
    <name evidence="7" type="ORF">CXX69_00995</name>
</gene>
<dbReference type="InterPro" id="IPR036615">
    <property type="entry name" value="Mur_ligase_C_dom_sf"/>
</dbReference>
<dbReference type="SUPFAM" id="SSF53623">
    <property type="entry name" value="MurD-like peptide ligases, catalytic domain"/>
    <property type="match status" value="1"/>
</dbReference>
<dbReference type="GO" id="GO:0046872">
    <property type="term" value="F:metal ion binding"/>
    <property type="evidence" value="ECO:0007669"/>
    <property type="project" value="UniProtKB-KW"/>
</dbReference>
<sequence>MSVRDWLEERIPMGVKLGLDNCRTILERLGDPHLDFPSIHVAGSNGKGSLCVQLSAAATASGLRTGLFTSPHLVTVEERVRIDGRPISSEAFDRLLGAVRDAASAEPACIPTYFEATFLTAMLAFSEAGIERAIIETGMGGRLDATRLIDADLCILTTVSLEHTEYLGDTLAEIATEKAAIHRPGVTLIALESEDAEVRRIIEQTAGDDLFWWPNDMLDSTWDDYGWIVEAVAEIGGWETSQGECDWPGRSPGYGEDWIEGVATRLSAAHNAESLERDLSETHPVSIVLLGMSEKADLEATLEPVVTEICMDKLFPKVVLTEPQTGRNPAISVEQLCEMMEKMGVGHISTAVEKDPGKAFELAGQMAREGGHQLLVIGSVYLIGDLLKYVVERDGLNLWDELTVH</sequence>
<evidence type="ECO:0000256" key="2">
    <source>
        <dbReference type="ARBA" id="ARBA00022598"/>
    </source>
</evidence>
<dbReference type="Proteomes" id="UP000248161">
    <property type="component" value="Unassembled WGS sequence"/>
</dbReference>
<evidence type="ECO:0000256" key="3">
    <source>
        <dbReference type="ARBA" id="ARBA00022723"/>
    </source>
</evidence>
<reference evidence="7 8" key="1">
    <citation type="journal article" date="2015" name="Nat. Commun.">
        <title>Genomic and transcriptomic evidence for scavenging of diverse organic compounds by widespread deep-sea archaea.</title>
        <authorList>
            <person name="Li M."/>
            <person name="Baker B.J."/>
            <person name="Anantharaman K."/>
            <person name="Jain S."/>
            <person name="Breier J.A."/>
            <person name="Dick G.J."/>
        </authorList>
    </citation>
    <scope>NUCLEOTIDE SEQUENCE [LARGE SCALE GENOMIC DNA]</scope>
    <source>
        <strain evidence="7">Cayman_51_deep</strain>
    </source>
</reference>